<dbReference type="Gene3D" id="1.10.510.10">
    <property type="entry name" value="Transferase(Phosphotransferase) domain 1"/>
    <property type="match status" value="1"/>
</dbReference>
<dbReference type="Gene3D" id="3.30.10.20">
    <property type="match status" value="3"/>
</dbReference>
<proteinExistence type="predicted"/>
<evidence type="ECO:0000256" key="9">
    <source>
        <dbReference type="SAM" id="MobiDB-lite"/>
    </source>
</evidence>
<keyword evidence="10" id="KW-0812">Transmembrane</keyword>
<reference evidence="13 14" key="1">
    <citation type="journal article" date="2015" name="Genome Announc.">
        <title>Expanding the biotechnology potential of lactobacilli through comparative genomics of 213 strains and associated genera.</title>
        <authorList>
            <person name="Sun Z."/>
            <person name="Harris H.M."/>
            <person name="McCann A."/>
            <person name="Guo C."/>
            <person name="Argimon S."/>
            <person name="Zhang W."/>
            <person name="Yang X."/>
            <person name="Jeffery I.B."/>
            <person name="Cooney J.C."/>
            <person name="Kagawa T.F."/>
            <person name="Liu W."/>
            <person name="Song Y."/>
            <person name="Salvetti E."/>
            <person name="Wrobel A."/>
            <person name="Rasinkangas P."/>
            <person name="Parkhill J."/>
            <person name="Rea M.C."/>
            <person name="O'Sullivan O."/>
            <person name="Ritari J."/>
            <person name="Douillard F.P."/>
            <person name="Paul Ross R."/>
            <person name="Yang R."/>
            <person name="Briner A.E."/>
            <person name="Felis G.E."/>
            <person name="de Vos W.M."/>
            <person name="Barrangou R."/>
            <person name="Klaenhammer T.R."/>
            <person name="Caufield P.W."/>
            <person name="Cui Y."/>
            <person name="Zhang H."/>
            <person name="O'Toole P.W."/>
        </authorList>
    </citation>
    <scope>NUCLEOTIDE SEQUENCE [LARGE SCALE GENOMIC DNA]</scope>
    <source>
        <strain evidence="13 14">DSM 15707</strain>
    </source>
</reference>
<dbReference type="PROSITE" id="PS00108">
    <property type="entry name" value="PROTEIN_KINASE_ST"/>
    <property type="match status" value="1"/>
</dbReference>
<keyword evidence="10" id="KW-1133">Transmembrane helix</keyword>
<dbReference type="PATRIC" id="fig|1423778.4.peg.1748"/>
<evidence type="ECO:0000259" key="12">
    <source>
        <dbReference type="PROSITE" id="PS51178"/>
    </source>
</evidence>
<feature type="transmembrane region" description="Helical" evidence="10">
    <location>
        <begin position="327"/>
        <end position="345"/>
    </location>
</feature>
<feature type="region of interest" description="Disordered" evidence="9">
    <location>
        <begin position="302"/>
        <end position="321"/>
    </location>
</feature>
<dbReference type="FunFam" id="1.10.510.10:FF:000021">
    <property type="entry name" value="Serine/threonine protein kinase"/>
    <property type="match status" value="1"/>
</dbReference>
<dbReference type="EC" id="2.7.11.1" evidence="1"/>
<dbReference type="Proteomes" id="UP000051697">
    <property type="component" value="Unassembled WGS sequence"/>
</dbReference>
<comment type="catalytic activity">
    <reaction evidence="8">
        <text>L-seryl-[protein] + ATP = O-phospho-L-seryl-[protein] + ADP + H(+)</text>
        <dbReference type="Rhea" id="RHEA:17989"/>
        <dbReference type="Rhea" id="RHEA-COMP:9863"/>
        <dbReference type="Rhea" id="RHEA-COMP:11604"/>
        <dbReference type="ChEBI" id="CHEBI:15378"/>
        <dbReference type="ChEBI" id="CHEBI:29999"/>
        <dbReference type="ChEBI" id="CHEBI:30616"/>
        <dbReference type="ChEBI" id="CHEBI:83421"/>
        <dbReference type="ChEBI" id="CHEBI:456216"/>
        <dbReference type="EC" id="2.7.11.1"/>
    </reaction>
</comment>
<evidence type="ECO:0000256" key="8">
    <source>
        <dbReference type="ARBA" id="ARBA00048679"/>
    </source>
</evidence>
<dbReference type="Pfam" id="PF21160">
    <property type="entry name" value="PrkC-like_PASTA-like"/>
    <property type="match status" value="1"/>
</dbReference>
<evidence type="ECO:0000313" key="13">
    <source>
        <dbReference type="EMBL" id="KRL54908.1"/>
    </source>
</evidence>
<dbReference type="CDD" id="cd14014">
    <property type="entry name" value="STKc_PknB_like"/>
    <property type="match status" value="1"/>
</dbReference>
<dbReference type="KEGG" id="lol:LACOL_0869"/>
<dbReference type="SUPFAM" id="SSF54184">
    <property type="entry name" value="Penicillin-binding protein 2x (pbp-2x), c-terminal domain"/>
    <property type="match status" value="1"/>
</dbReference>
<evidence type="ECO:0000256" key="4">
    <source>
        <dbReference type="ARBA" id="ARBA00022741"/>
    </source>
</evidence>
<dbReference type="FunFam" id="3.30.200.20:FF:000035">
    <property type="entry name" value="Serine/threonine protein kinase Stk1"/>
    <property type="match status" value="1"/>
</dbReference>
<evidence type="ECO:0000256" key="2">
    <source>
        <dbReference type="ARBA" id="ARBA00022527"/>
    </source>
</evidence>
<keyword evidence="10" id="KW-0472">Membrane</keyword>
<feature type="domain" description="PASTA" evidence="12">
    <location>
        <begin position="348"/>
        <end position="413"/>
    </location>
</feature>
<evidence type="ECO:0000259" key="11">
    <source>
        <dbReference type="PROSITE" id="PS50011"/>
    </source>
</evidence>
<keyword evidence="2" id="KW-0723">Serine/threonine-protein kinase</keyword>
<dbReference type="GO" id="GO:0005524">
    <property type="term" value="F:ATP binding"/>
    <property type="evidence" value="ECO:0007669"/>
    <property type="project" value="UniProtKB-KW"/>
</dbReference>
<feature type="domain" description="PASTA" evidence="12">
    <location>
        <begin position="482"/>
        <end position="548"/>
    </location>
</feature>
<name>A0A0R1RDR8_9LACO</name>
<dbReference type="SUPFAM" id="SSF56112">
    <property type="entry name" value="Protein kinase-like (PK-like)"/>
    <property type="match status" value="1"/>
</dbReference>
<dbReference type="Gene3D" id="3.30.200.20">
    <property type="entry name" value="Phosphorylase Kinase, domain 1"/>
    <property type="match status" value="1"/>
</dbReference>
<evidence type="ECO:0000313" key="14">
    <source>
        <dbReference type="Proteomes" id="UP000051697"/>
    </source>
</evidence>
<keyword evidence="6" id="KW-0067">ATP-binding</keyword>
<evidence type="ECO:0000256" key="10">
    <source>
        <dbReference type="SAM" id="Phobius"/>
    </source>
</evidence>
<evidence type="ECO:0000256" key="7">
    <source>
        <dbReference type="ARBA" id="ARBA00047899"/>
    </source>
</evidence>
<dbReference type="InterPro" id="IPR008271">
    <property type="entry name" value="Ser/Thr_kinase_AS"/>
</dbReference>
<evidence type="ECO:0000256" key="5">
    <source>
        <dbReference type="ARBA" id="ARBA00022777"/>
    </source>
</evidence>
<dbReference type="EMBL" id="AZFE01000032">
    <property type="protein sequence ID" value="KRL54908.1"/>
    <property type="molecule type" value="Genomic_DNA"/>
</dbReference>
<evidence type="ECO:0000256" key="1">
    <source>
        <dbReference type="ARBA" id="ARBA00012513"/>
    </source>
</evidence>
<dbReference type="PROSITE" id="PS50011">
    <property type="entry name" value="PROTEIN_KINASE_DOM"/>
    <property type="match status" value="1"/>
</dbReference>
<dbReference type="AlphaFoldDB" id="A0A0R1RDR8"/>
<sequence>MNPGYKLSGRYEIIRSLGEGGMANVYLAHDLILDRDVSVKLLRLDLRDDEKTKKRFQREALAATQLSNDHIVGVYDVGEEQGLQYMVMEYVEGTDLEAYIKNNFPIPYQQVIDIMSQILEAVEDAHQHNIIHRDLKPQNVLIDSDLQAKITDFGIAAVAENSMTQTNTIMGSVHYLSPEQARGGITTSKSDIYSLGIILYEMLTGKVPFEGETAVSIALKHYQEATPSVRDFDPRIPQALENVVLKATSKAPSDRYVSADAMRNDLATALSSSRAGENKFMPKVNDHGETKVMSPLDINQTVDEQKQASEPTNKTSKSKKKNRKKRWLWLIPIVLIIGIIVWLILIPGRQVVPDVTGMTENQAESALEKKNLSVGTVTKKNSDTIKKNLVISSTPKAELKVKAKTKVNLVISSGVKKVKIENYIGQSYATTAANLRKKGITVKKTTTHSSDFASGKVMSQSIKSGAKVTASKTTITLKVSSGEKKITLPDFTGKKLADVQSYADQNDLKVSSTEQTSKTATAGDVISQTPASGATLTSGDTISVVIAKEETKTATEVVSIPFDNSNNKTENVIQVYLQDSNNEITNESQKFTITSTQSVTLNFTLDNGDTGAYKIVQDGVVIASKNNITGS</sequence>
<dbReference type="SMART" id="SM00740">
    <property type="entry name" value="PASTA"/>
    <property type="match status" value="3"/>
</dbReference>
<dbReference type="PROSITE" id="PS51178">
    <property type="entry name" value="PASTA"/>
    <property type="match status" value="3"/>
</dbReference>
<keyword evidence="4" id="KW-0547">Nucleotide-binding</keyword>
<dbReference type="NCBIfam" id="NF033483">
    <property type="entry name" value="PknB_PASTA_kin"/>
    <property type="match status" value="1"/>
</dbReference>
<dbReference type="STRING" id="1423778.FC70_GL001710"/>
<dbReference type="CDD" id="cd06577">
    <property type="entry name" value="PASTA_pknB"/>
    <property type="match status" value="3"/>
</dbReference>
<keyword evidence="3" id="KW-0808">Transferase</keyword>
<dbReference type="PANTHER" id="PTHR43289:SF34">
    <property type="entry name" value="SERINE_THREONINE-PROTEIN KINASE YBDM-RELATED"/>
    <property type="match status" value="1"/>
</dbReference>
<evidence type="ECO:0000256" key="6">
    <source>
        <dbReference type="ARBA" id="ARBA00022840"/>
    </source>
</evidence>
<accession>A0A0R1RDR8</accession>
<dbReference type="SMART" id="SM00220">
    <property type="entry name" value="S_TKc"/>
    <property type="match status" value="1"/>
</dbReference>
<dbReference type="InterPro" id="IPR000719">
    <property type="entry name" value="Prot_kinase_dom"/>
</dbReference>
<gene>
    <name evidence="13" type="ORF">FC70_GL001710</name>
</gene>
<dbReference type="OrthoDB" id="9788659at2"/>
<keyword evidence="5 13" id="KW-0418">Kinase</keyword>
<protein>
    <recommendedName>
        <fullName evidence="1">non-specific serine/threonine protein kinase</fullName>
        <ecNumber evidence="1">2.7.11.1</ecNumber>
    </recommendedName>
</protein>
<comment type="catalytic activity">
    <reaction evidence="7">
        <text>L-threonyl-[protein] + ATP = O-phospho-L-threonyl-[protein] + ADP + H(+)</text>
        <dbReference type="Rhea" id="RHEA:46608"/>
        <dbReference type="Rhea" id="RHEA-COMP:11060"/>
        <dbReference type="Rhea" id="RHEA-COMP:11605"/>
        <dbReference type="ChEBI" id="CHEBI:15378"/>
        <dbReference type="ChEBI" id="CHEBI:30013"/>
        <dbReference type="ChEBI" id="CHEBI:30616"/>
        <dbReference type="ChEBI" id="CHEBI:61977"/>
        <dbReference type="ChEBI" id="CHEBI:456216"/>
        <dbReference type="EC" id="2.7.11.1"/>
    </reaction>
</comment>
<dbReference type="GO" id="GO:0004674">
    <property type="term" value="F:protein serine/threonine kinase activity"/>
    <property type="evidence" value="ECO:0007669"/>
    <property type="project" value="UniProtKB-KW"/>
</dbReference>
<dbReference type="RefSeq" id="WP_057890620.1">
    <property type="nucleotide sequence ID" value="NZ_AZFE01000032.1"/>
</dbReference>
<dbReference type="InterPro" id="IPR005543">
    <property type="entry name" value="PASTA_dom"/>
</dbReference>
<evidence type="ECO:0000256" key="3">
    <source>
        <dbReference type="ARBA" id="ARBA00022679"/>
    </source>
</evidence>
<organism evidence="13 14">
    <name type="scientific">Paucilactobacillus oligofermentans DSM 15707 = LMG 22743</name>
    <dbReference type="NCBI Taxonomy" id="1423778"/>
    <lineage>
        <taxon>Bacteria</taxon>
        <taxon>Bacillati</taxon>
        <taxon>Bacillota</taxon>
        <taxon>Bacilli</taxon>
        <taxon>Lactobacillales</taxon>
        <taxon>Lactobacillaceae</taxon>
        <taxon>Paucilactobacillus</taxon>
    </lineage>
</organism>
<dbReference type="Gene3D" id="2.60.40.2560">
    <property type="match status" value="1"/>
</dbReference>
<dbReference type="Pfam" id="PF00069">
    <property type="entry name" value="Pkinase"/>
    <property type="match status" value="1"/>
</dbReference>
<feature type="domain" description="PASTA" evidence="12">
    <location>
        <begin position="414"/>
        <end position="481"/>
    </location>
</feature>
<dbReference type="PANTHER" id="PTHR43289">
    <property type="entry name" value="MITOGEN-ACTIVATED PROTEIN KINASE KINASE KINASE 20-RELATED"/>
    <property type="match status" value="1"/>
</dbReference>
<dbReference type="InterPro" id="IPR011009">
    <property type="entry name" value="Kinase-like_dom_sf"/>
</dbReference>
<dbReference type="Pfam" id="PF03793">
    <property type="entry name" value="PASTA"/>
    <property type="match status" value="3"/>
</dbReference>
<feature type="domain" description="Protein kinase" evidence="11">
    <location>
        <begin position="11"/>
        <end position="267"/>
    </location>
</feature>
<comment type="caution">
    <text evidence="13">The sequence shown here is derived from an EMBL/GenBank/DDBJ whole genome shotgun (WGS) entry which is preliminary data.</text>
</comment>
<keyword evidence="14" id="KW-1185">Reference proteome</keyword>